<evidence type="ECO:0000313" key="2">
    <source>
        <dbReference type="Proteomes" id="UP000000739"/>
    </source>
</evidence>
<dbReference type="EMBL" id="CP001322">
    <property type="protein sequence ID" value="ACL06216.1"/>
    <property type="molecule type" value="Genomic_DNA"/>
</dbReference>
<gene>
    <name evidence="1" type="ordered locus">Dalk_4538</name>
</gene>
<dbReference type="RefSeq" id="WP_015949255.1">
    <property type="nucleotide sequence ID" value="NC_011768.1"/>
</dbReference>
<name>B8FCQ3_DESAL</name>
<dbReference type="AlphaFoldDB" id="B8FCQ3"/>
<dbReference type="HOGENOM" id="CLU_3006711_0_0_7"/>
<keyword evidence="2" id="KW-1185">Reference proteome</keyword>
<accession>B8FCQ3</accession>
<dbReference type="KEGG" id="dal:Dalk_4538"/>
<proteinExistence type="predicted"/>
<sequence length="56" mass="6167">MDQALLDFIGKNWLTISLAYGVLKSIAVITPFDEDNRILESLWNGLQSIRGGNTSA</sequence>
<organism evidence="1 2">
    <name type="scientific">Desulfatibacillum aliphaticivorans</name>
    <dbReference type="NCBI Taxonomy" id="218208"/>
    <lineage>
        <taxon>Bacteria</taxon>
        <taxon>Pseudomonadati</taxon>
        <taxon>Thermodesulfobacteriota</taxon>
        <taxon>Desulfobacteria</taxon>
        <taxon>Desulfobacterales</taxon>
        <taxon>Desulfatibacillaceae</taxon>
        <taxon>Desulfatibacillum</taxon>
    </lineage>
</organism>
<protein>
    <submittedName>
        <fullName evidence="1">Uncharacterized protein</fullName>
    </submittedName>
</protein>
<reference evidence="1 2" key="1">
    <citation type="journal article" date="2012" name="Environ. Microbiol.">
        <title>The genome sequence of Desulfatibacillum alkenivorans AK-01: a blueprint for anaerobic alkane oxidation.</title>
        <authorList>
            <person name="Callaghan A.V."/>
            <person name="Morris B.E."/>
            <person name="Pereira I.A."/>
            <person name="McInerney M.J."/>
            <person name="Austin R.N."/>
            <person name="Groves J.T."/>
            <person name="Kukor J.J."/>
            <person name="Suflita J.M."/>
            <person name="Young L.Y."/>
            <person name="Zylstra G.J."/>
            <person name="Wawrik B."/>
        </authorList>
    </citation>
    <scope>NUCLEOTIDE SEQUENCE [LARGE SCALE GENOMIC DNA]</scope>
    <source>
        <strain evidence="1 2">AK-01</strain>
    </source>
</reference>
<dbReference type="Proteomes" id="UP000000739">
    <property type="component" value="Chromosome"/>
</dbReference>
<evidence type="ECO:0000313" key="1">
    <source>
        <dbReference type="EMBL" id="ACL06216.1"/>
    </source>
</evidence>